<name>A0A0F9B0X9_9ZZZZ</name>
<comment type="caution">
    <text evidence="1">The sequence shown here is derived from an EMBL/GenBank/DDBJ whole genome shotgun (WGS) entry which is preliminary data.</text>
</comment>
<feature type="non-terminal residue" evidence="1">
    <location>
        <position position="1"/>
    </location>
</feature>
<accession>A0A0F9B0X9</accession>
<evidence type="ECO:0000313" key="1">
    <source>
        <dbReference type="EMBL" id="KKK84334.1"/>
    </source>
</evidence>
<organism evidence="1">
    <name type="scientific">marine sediment metagenome</name>
    <dbReference type="NCBI Taxonomy" id="412755"/>
    <lineage>
        <taxon>unclassified sequences</taxon>
        <taxon>metagenomes</taxon>
        <taxon>ecological metagenomes</taxon>
    </lineage>
</organism>
<proteinExistence type="predicted"/>
<gene>
    <name evidence="1" type="ORF">LCGC14_2784420</name>
</gene>
<sequence>VIKISFPETSIGLFINIFINIFEYLKIEHYIILHDLIDGDHIIKSIFRDDGSLDSYNPLTSLIWNEKDKIWMNHKLFIKDF</sequence>
<dbReference type="AlphaFoldDB" id="A0A0F9B0X9"/>
<dbReference type="EMBL" id="LAZR01051827">
    <property type="protein sequence ID" value="KKK84334.1"/>
    <property type="molecule type" value="Genomic_DNA"/>
</dbReference>
<reference evidence="1" key="1">
    <citation type="journal article" date="2015" name="Nature">
        <title>Complex archaea that bridge the gap between prokaryotes and eukaryotes.</title>
        <authorList>
            <person name="Spang A."/>
            <person name="Saw J.H."/>
            <person name="Jorgensen S.L."/>
            <person name="Zaremba-Niedzwiedzka K."/>
            <person name="Martijn J."/>
            <person name="Lind A.E."/>
            <person name="van Eijk R."/>
            <person name="Schleper C."/>
            <person name="Guy L."/>
            <person name="Ettema T.J."/>
        </authorList>
    </citation>
    <scope>NUCLEOTIDE SEQUENCE</scope>
</reference>
<protein>
    <submittedName>
        <fullName evidence="1">Uncharacterized protein</fullName>
    </submittedName>
</protein>